<keyword evidence="2" id="KW-1185">Reference proteome</keyword>
<dbReference type="RefSeq" id="WP_024922236.1">
    <property type="nucleotide sequence ID" value="NZ_MDEO01000032.1"/>
</dbReference>
<accession>A0A1C2DSR6</accession>
<dbReference type="EMBL" id="MDEO01000032">
    <property type="protein sequence ID" value="OCX17683.1"/>
    <property type="molecule type" value="Genomic_DNA"/>
</dbReference>
<name>A0A1C2DSR6_9HYPH</name>
<organism evidence="1 2">
    <name type="scientific">Mesorhizobium hungaricum</name>
    <dbReference type="NCBI Taxonomy" id="1566387"/>
    <lineage>
        <taxon>Bacteria</taxon>
        <taxon>Pseudomonadati</taxon>
        <taxon>Pseudomonadota</taxon>
        <taxon>Alphaproteobacteria</taxon>
        <taxon>Hyphomicrobiales</taxon>
        <taxon>Phyllobacteriaceae</taxon>
        <taxon>Mesorhizobium</taxon>
    </lineage>
</organism>
<proteinExistence type="predicted"/>
<protein>
    <recommendedName>
        <fullName evidence="3">Alpha/beta hydrolase</fullName>
    </recommendedName>
</protein>
<dbReference type="Proteomes" id="UP000094412">
    <property type="component" value="Unassembled WGS sequence"/>
</dbReference>
<evidence type="ECO:0000313" key="1">
    <source>
        <dbReference type="EMBL" id="OCX17683.1"/>
    </source>
</evidence>
<dbReference type="OrthoDB" id="980024at2"/>
<evidence type="ECO:0000313" key="2">
    <source>
        <dbReference type="Proteomes" id="UP000094412"/>
    </source>
</evidence>
<reference evidence="1 2" key="1">
    <citation type="submission" date="2016-08" db="EMBL/GenBank/DDBJ databases">
        <title>Whole genome sequence of Mesorhizobium sp. strain UASWS1009 isolated from industrial sewage.</title>
        <authorList>
            <person name="Crovadore J."/>
            <person name="Calmin G."/>
            <person name="Chablais R."/>
            <person name="Cochard B."/>
            <person name="Lefort F."/>
        </authorList>
    </citation>
    <scope>NUCLEOTIDE SEQUENCE [LARGE SCALE GENOMIC DNA]</scope>
    <source>
        <strain evidence="1 2">UASWS1009</strain>
    </source>
</reference>
<gene>
    <name evidence="1" type="ORF">QV13_13130</name>
</gene>
<comment type="caution">
    <text evidence="1">The sequence shown here is derived from an EMBL/GenBank/DDBJ whole genome shotgun (WGS) entry which is preliminary data.</text>
</comment>
<dbReference type="AlphaFoldDB" id="A0A1C2DSR6"/>
<evidence type="ECO:0008006" key="3">
    <source>
        <dbReference type="Google" id="ProtNLM"/>
    </source>
</evidence>
<sequence>MKHLIVVHGRDIKPAGSELASLSKRAIVRGLQRAGRADIAQGVASGAVRFSSAYYGDINNRIEASYSAKTAALLTAQNDAGYAFRPCFPAAELEAAYAMTDALRSFNLAAYRHVLDIADDWRLLDEAADAASLFGSLLTFGLLNTLVVETVKSDLTAYLTSQRVGSEIRARLQQVLEPALAAGDDICLVTHSLGCMVAYDVFWKYSFRSEYAHMRDAGRKVNLWLTIGCPLGEVGVQRNLLDGVVLDDEKYPRDQFLDWVNVHAEDDYIAHAESMRSAFSTMRSKKYCRSITDKKIYNCWYYRDAAKGRLVSNPHDLYGYLMNQDTAKYIAQWAA</sequence>